<accession>C6M5Z5</accession>
<protein>
    <submittedName>
        <fullName evidence="1">Uncharacterized protein</fullName>
    </submittedName>
</protein>
<evidence type="ECO:0000313" key="2">
    <source>
        <dbReference type="Proteomes" id="UP000005365"/>
    </source>
</evidence>
<gene>
    <name evidence="1" type="ORF">NEISICOT_01945</name>
</gene>
<comment type="caution">
    <text evidence="1">The sequence shown here is derived from an EMBL/GenBank/DDBJ whole genome shotgun (WGS) entry which is preliminary data.</text>
</comment>
<evidence type="ECO:0000313" key="1">
    <source>
        <dbReference type="EMBL" id="EET44223.1"/>
    </source>
</evidence>
<name>C6M5Z5_NEISI</name>
<dbReference type="EMBL" id="ACKO02000011">
    <property type="protein sequence ID" value="EET44223.1"/>
    <property type="molecule type" value="Genomic_DNA"/>
</dbReference>
<reference evidence="1" key="1">
    <citation type="submission" date="2009-07" db="EMBL/GenBank/DDBJ databases">
        <authorList>
            <person name="Weinstock G."/>
            <person name="Sodergren E."/>
            <person name="Clifton S."/>
            <person name="Fulton L."/>
            <person name="Fulton B."/>
            <person name="Courtney L."/>
            <person name="Fronick C."/>
            <person name="Harrison M."/>
            <person name="Strong C."/>
            <person name="Farmer C."/>
            <person name="Delahaunty K."/>
            <person name="Markovic C."/>
            <person name="Hall O."/>
            <person name="Minx P."/>
            <person name="Tomlinson C."/>
            <person name="Mitreva M."/>
            <person name="Nelson J."/>
            <person name="Hou S."/>
            <person name="Wollam A."/>
            <person name="Pepin K.H."/>
            <person name="Johnson M."/>
            <person name="Bhonagiri V."/>
            <person name="Nash W.E."/>
            <person name="Warren W."/>
            <person name="Chinwalla A."/>
            <person name="Mardis E.R."/>
            <person name="Wilson R.K."/>
        </authorList>
    </citation>
    <scope>NUCLEOTIDE SEQUENCE [LARGE SCALE GENOMIC DNA]</scope>
    <source>
        <strain evidence="1">ATCC 29256</strain>
    </source>
</reference>
<organism evidence="1 2">
    <name type="scientific">Neisseria sicca ATCC 29256</name>
    <dbReference type="NCBI Taxonomy" id="547045"/>
    <lineage>
        <taxon>Bacteria</taxon>
        <taxon>Pseudomonadati</taxon>
        <taxon>Pseudomonadota</taxon>
        <taxon>Betaproteobacteria</taxon>
        <taxon>Neisseriales</taxon>
        <taxon>Neisseriaceae</taxon>
        <taxon>Neisseria</taxon>
    </lineage>
</organism>
<dbReference type="Proteomes" id="UP000005365">
    <property type="component" value="Unassembled WGS sequence"/>
</dbReference>
<dbReference type="AlphaFoldDB" id="C6M5Z5"/>
<sequence>MDAVFGTGIGFGQSDGTAFAAGTPFVQIKREFDAVAAHVVDVGVGAVLRRGHPCGQCAGDMGARCGAFGTEGELGGNGGKGVAVSGIAAAAVFHAEYQPAVGCFGEGGIGLEHFHRRHGNDVAAAVGDGLAAEDGFVQQGRLNFGFVGGFGMEAPVLLFAQ</sequence>
<proteinExistence type="predicted"/>
<keyword evidence="2" id="KW-1185">Reference proteome</keyword>